<gene>
    <name evidence="2" type="ORF">BDY21DRAFT_215334</name>
</gene>
<protein>
    <submittedName>
        <fullName evidence="2">Uncharacterized protein</fullName>
    </submittedName>
</protein>
<organism evidence="2 3">
    <name type="scientific">Lineolata rhizophorae</name>
    <dbReference type="NCBI Taxonomy" id="578093"/>
    <lineage>
        <taxon>Eukaryota</taxon>
        <taxon>Fungi</taxon>
        <taxon>Dikarya</taxon>
        <taxon>Ascomycota</taxon>
        <taxon>Pezizomycotina</taxon>
        <taxon>Dothideomycetes</taxon>
        <taxon>Dothideomycetes incertae sedis</taxon>
        <taxon>Lineolatales</taxon>
        <taxon>Lineolataceae</taxon>
        <taxon>Lineolata</taxon>
    </lineage>
</organism>
<evidence type="ECO:0000313" key="3">
    <source>
        <dbReference type="Proteomes" id="UP000799766"/>
    </source>
</evidence>
<feature type="compositionally biased region" description="Polar residues" evidence="1">
    <location>
        <begin position="11"/>
        <end position="42"/>
    </location>
</feature>
<reference evidence="2" key="1">
    <citation type="journal article" date="2020" name="Stud. Mycol.">
        <title>101 Dothideomycetes genomes: a test case for predicting lifestyles and emergence of pathogens.</title>
        <authorList>
            <person name="Haridas S."/>
            <person name="Albert R."/>
            <person name="Binder M."/>
            <person name="Bloem J."/>
            <person name="Labutti K."/>
            <person name="Salamov A."/>
            <person name="Andreopoulos B."/>
            <person name="Baker S."/>
            <person name="Barry K."/>
            <person name="Bills G."/>
            <person name="Bluhm B."/>
            <person name="Cannon C."/>
            <person name="Castanera R."/>
            <person name="Culley D."/>
            <person name="Daum C."/>
            <person name="Ezra D."/>
            <person name="Gonzalez J."/>
            <person name="Henrissat B."/>
            <person name="Kuo A."/>
            <person name="Liang C."/>
            <person name="Lipzen A."/>
            <person name="Lutzoni F."/>
            <person name="Magnuson J."/>
            <person name="Mondo S."/>
            <person name="Nolan M."/>
            <person name="Ohm R."/>
            <person name="Pangilinan J."/>
            <person name="Park H.-J."/>
            <person name="Ramirez L."/>
            <person name="Alfaro M."/>
            <person name="Sun H."/>
            <person name="Tritt A."/>
            <person name="Yoshinaga Y."/>
            <person name="Zwiers L.-H."/>
            <person name="Turgeon B."/>
            <person name="Goodwin S."/>
            <person name="Spatafora J."/>
            <person name="Crous P."/>
            <person name="Grigoriev I."/>
        </authorList>
    </citation>
    <scope>NUCLEOTIDE SEQUENCE</scope>
    <source>
        <strain evidence="2">ATCC 16933</strain>
    </source>
</reference>
<dbReference type="AlphaFoldDB" id="A0A6A6P396"/>
<evidence type="ECO:0000313" key="2">
    <source>
        <dbReference type="EMBL" id="KAF2458208.1"/>
    </source>
</evidence>
<proteinExistence type="predicted"/>
<feature type="region of interest" description="Disordered" evidence="1">
    <location>
        <begin position="1"/>
        <end position="52"/>
    </location>
</feature>
<dbReference type="Proteomes" id="UP000799766">
    <property type="component" value="Unassembled WGS sequence"/>
</dbReference>
<name>A0A6A6P396_9PEZI</name>
<dbReference type="EMBL" id="MU001678">
    <property type="protein sequence ID" value="KAF2458208.1"/>
    <property type="molecule type" value="Genomic_DNA"/>
</dbReference>
<evidence type="ECO:0000256" key="1">
    <source>
        <dbReference type="SAM" id="MobiDB-lite"/>
    </source>
</evidence>
<sequence length="149" mass="16709">MKFDRFRSARTKTTSTRPVSNSSSLPDPSPCASKQASKQTSHMPRWDHLAERPRNCREHPDCIPCPAKSPPPSRSFRAQLCRSAGCALAVGRAARTRRRRPVKRERADVDSTSKPLGVYLPRGAKNLMPALRLRRGALCHVVWSRPKDV</sequence>
<accession>A0A6A6P396</accession>
<keyword evidence="3" id="KW-1185">Reference proteome</keyword>